<dbReference type="Pfam" id="PF07722">
    <property type="entry name" value="Peptidase_C26"/>
    <property type="match status" value="1"/>
</dbReference>
<dbReference type="Gene3D" id="3.40.50.880">
    <property type="match status" value="1"/>
</dbReference>
<dbReference type="Proteomes" id="UP000054976">
    <property type="component" value="Unassembled WGS sequence"/>
</dbReference>
<proteinExistence type="predicted"/>
<dbReference type="OrthoDB" id="9813383at2"/>
<gene>
    <name evidence="1" type="ORF">TAGGR_2135</name>
</gene>
<dbReference type="PANTHER" id="PTHR43235">
    <property type="entry name" value="GLUTAMINE AMIDOTRANSFERASE PB2B2.05-RELATED"/>
    <property type="match status" value="1"/>
</dbReference>
<reference evidence="2" key="1">
    <citation type="submission" date="2016-01" db="EMBL/GenBank/DDBJ databases">
        <title>Draft genome sequence of Thermodesulfovibrio aggregans strain TGE-P1.</title>
        <authorList>
            <person name="Sekiguchi Y."/>
            <person name="Ohashi A."/>
            <person name="Matsuura N."/>
            <person name="Tourlousse M.D."/>
        </authorList>
    </citation>
    <scope>NUCLEOTIDE SEQUENCE [LARGE SCALE GENOMIC DNA]</scope>
    <source>
        <strain evidence="2">TGE-P1</strain>
    </source>
</reference>
<evidence type="ECO:0000313" key="2">
    <source>
        <dbReference type="Proteomes" id="UP000054976"/>
    </source>
</evidence>
<keyword evidence="1" id="KW-0808">Transferase</keyword>
<dbReference type="InterPro" id="IPR011697">
    <property type="entry name" value="Peptidase_C26"/>
</dbReference>
<dbReference type="RefSeq" id="WP_059176693.1">
    <property type="nucleotide sequence ID" value="NZ_BCNO01000002.1"/>
</dbReference>
<keyword evidence="2" id="KW-1185">Reference proteome</keyword>
<dbReference type="InterPro" id="IPR029062">
    <property type="entry name" value="Class_I_gatase-like"/>
</dbReference>
<dbReference type="EMBL" id="BCNO01000002">
    <property type="protein sequence ID" value="GAQ95246.1"/>
    <property type="molecule type" value="Genomic_DNA"/>
</dbReference>
<comment type="caution">
    <text evidence="1">The sequence shown here is derived from an EMBL/GenBank/DDBJ whole genome shotgun (WGS) entry which is preliminary data.</text>
</comment>
<dbReference type="SUPFAM" id="SSF52317">
    <property type="entry name" value="Class I glutamine amidotransferase-like"/>
    <property type="match status" value="1"/>
</dbReference>
<dbReference type="STRING" id="86166.TAGGR_2135"/>
<dbReference type="GO" id="GO:0006598">
    <property type="term" value="P:polyamine catabolic process"/>
    <property type="evidence" value="ECO:0007669"/>
    <property type="project" value="TreeGrafter"/>
</dbReference>
<protein>
    <submittedName>
        <fullName evidence="1">Putative glutamine amidotransferase</fullName>
    </submittedName>
</protein>
<dbReference type="CDD" id="cd01745">
    <property type="entry name" value="GATase1_2"/>
    <property type="match status" value="1"/>
</dbReference>
<dbReference type="InterPro" id="IPR044668">
    <property type="entry name" value="PuuD-like"/>
</dbReference>
<dbReference type="AlphaFoldDB" id="A0A0U9HQD4"/>
<evidence type="ECO:0000313" key="1">
    <source>
        <dbReference type="EMBL" id="GAQ95246.1"/>
    </source>
</evidence>
<dbReference type="GO" id="GO:0005829">
    <property type="term" value="C:cytosol"/>
    <property type="evidence" value="ECO:0007669"/>
    <property type="project" value="TreeGrafter"/>
</dbReference>
<sequence>MKFIGITCSVENKKIFLNRDYIESIAKLGFFPLIISPDITEKVIESIDEISGLIISGGGDINPEFYGERNTACKKLVPDERVLAEMKLIEIFIQKEKPVLGICYGMQLMNVFFQGTLYQNIETEIDHTKGSHEIKVVDDFLIKKDVYVVNSSHHQAVKSLGRGLEIFCMAGDGVVEGFYLKGHPFFVGVQWHPERDFSEASLSIWQSFAKKIK</sequence>
<dbReference type="PROSITE" id="PS51273">
    <property type="entry name" value="GATASE_TYPE_1"/>
    <property type="match status" value="1"/>
</dbReference>
<name>A0A0U9HQD4_9BACT</name>
<dbReference type="PANTHER" id="PTHR43235:SF1">
    <property type="entry name" value="GLUTAMINE AMIDOTRANSFERASE PB2B2.05-RELATED"/>
    <property type="match status" value="1"/>
</dbReference>
<dbReference type="GO" id="GO:0016740">
    <property type="term" value="F:transferase activity"/>
    <property type="evidence" value="ECO:0007669"/>
    <property type="project" value="UniProtKB-KW"/>
</dbReference>
<accession>A0A0U9HQD4</accession>
<dbReference type="GO" id="GO:0033969">
    <property type="term" value="F:gamma-glutamyl-gamma-aminobutyrate hydrolase activity"/>
    <property type="evidence" value="ECO:0007669"/>
    <property type="project" value="TreeGrafter"/>
</dbReference>
<organism evidence="1 2">
    <name type="scientific">Thermodesulfovibrio aggregans</name>
    <dbReference type="NCBI Taxonomy" id="86166"/>
    <lineage>
        <taxon>Bacteria</taxon>
        <taxon>Pseudomonadati</taxon>
        <taxon>Nitrospirota</taxon>
        <taxon>Thermodesulfovibrionia</taxon>
        <taxon>Thermodesulfovibrionales</taxon>
        <taxon>Thermodesulfovibrionaceae</taxon>
        <taxon>Thermodesulfovibrio</taxon>
    </lineage>
</organism>
<keyword evidence="1" id="KW-0315">Glutamine amidotransferase</keyword>